<proteinExistence type="inferred from homology"/>
<dbReference type="Gene3D" id="3.40.800.10">
    <property type="entry name" value="Ureohydrolase domain"/>
    <property type="match status" value="1"/>
</dbReference>
<evidence type="ECO:0000313" key="6">
    <source>
        <dbReference type="Proteomes" id="UP001144396"/>
    </source>
</evidence>
<sequence>MPATFLVVPLWQGSVSARALQLVDGAEAIRGDLPASATHWVDVPTGAGDALGSGVKRLTSLVHVRERVEEALREATGPAIVVGGDCGSSIGAIGHAAATHGDRLGVLWLDAHADLHTPETSPSGAFGGMTLRAVLGEGADGLALAPDVAVAAERVVLGGARDLDDAEVVALEESGITAVGVAGLSRPDDVIDAFARADVERLYVHVDLDVLDPASFGGVADAVPFGASPAEVAALLRAVLARFPLAGATVAGFAPADPVSAGDDLPTILRLIGALAA</sequence>
<dbReference type="PANTHER" id="PTHR43782:SF3">
    <property type="entry name" value="ARGINASE"/>
    <property type="match status" value="1"/>
</dbReference>
<evidence type="ECO:0000313" key="5">
    <source>
        <dbReference type="EMBL" id="GLI26006.1"/>
    </source>
</evidence>
<dbReference type="EMBL" id="BSDP01000001">
    <property type="protein sequence ID" value="GLI26006.1"/>
    <property type="molecule type" value="Genomic_DNA"/>
</dbReference>
<keyword evidence="3" id="KW-0464">Manganese</keyword>
<dbReference type="InterPro" id="IPR006035">
    <property type="entry name" value="Ureohydrolase"/>
</dbReference>
<reference evidence="5" key="1">
    <citation type="submission" date="2022-12" db="EMBL/GenBank/DDBJ databases">
        <title>Reference genome sequencing for broad-spectrum identification of bacterial and archaeal isolates by mass spectrometry.</title>
        <authorList>
            <person name="Sekiguchi Y."/>
            <person name="Tourlousse D.M."/>
        </authorList>
    </citation>
    <scope>NUCLEOTIDE SEQUENCE</scope>
    <source>
        <strain evidence="5">14</strain>
    </source>
</reference>
<dbReference type="PANTHER" id="PTHR43782">
    <property type="entry name" value="ARGINASE"/>
    <property type="match status" value="1"/>
</dbReference>
<dbReference type="InterPro" id="IPR023696">
    <property type="entry name" value="Ureohydrolase_dom_sf"/>
</dbReference>
<dbReference type="Proteomes" id="UP001144396">
    <property type="component" value="Unassembled WGS sequence"/>
</dbReference>
<organism evidence="5 6">
    <name type="scientific">Agromyces rhizosphaerae</name>
    <dbReference type="NCBI Taxonomy" id="88374"/>
    <lineage>
        <taxon>Bacteria</taxon>
        <taxon>Bacillati</taxon>
        <taxon>Actinomycetota</taxon>
        <taxon>Actinomycetes</taxon>
        <taxon>Micrococcales</taxon>
        <taxon>Microbacteriaceae</taxon>
        <taxon>Agromyces</taxon>
    </lineage>
</organism>
<evidence type="ECO:0000256" key="4">
    <source>
        <dbReference type="PROSITE-ProRule" id="PRU00742"/>
    </source>
</evidence>
<dbReference type="AlphaFoldDB" id="A0A9W6CNT7"/>
<keyword evidence="1" id="KW-0479">Metal-binding</keyword>
<dbReference type="PROSITE" id="PS51409">
    <property type="entry name" value="ARGINASE_2"/>
    <property type="match status" value="1"/>
</dbReference>
<dbReference type="CDD" id="cd09999">
    <property type="entry name" value="Arginase-like_1"/>
    <property type="match status" value="1"/>
</dbReference>
<gene>
    <name evidence="5" type="primary">rocF</name>
    <name evidence="5" type="ORF">ARHIZOSPH14_02480</name>
</gene>
<dbReference type="SUPFAM" id="SSF52768">
    <property type="entry name" value="Arginase/deacetylase"/>
    <property type="match status" value="1"/>
</dbReference>
<dbReference type="RefSeq" id="WP_281882005.1">
    <property type="nucleotide sequence ID" value="NZ_BSDP01000001.1"/>
</dbReference>
<evidence type="ECO:0000256" key="1">
    <source>
        <dbReference type="ARBA" id="ARBA00022723"/>
    </source>
</evidence>
<comment type="similarity">
    <text evidence="4">Belongs to the arginase family.</text>
</comment>
<keyword evidence="6" id="KW-1185">Reference proteome</keyword>
<keyword evidence="2" id="KW-0378">Hydrolase</keyword>
<dbReference type="PRINTS" id="PR00116">
    <property type="entry name" value="ARGINASE"/>
</dbReference>
<dbReference type="GO" id="GO:0004053">
    <property type="term" value="F:arginase activity"/>
    <property type="evidence" value="ECO:0007669"/>
    <property type="project" value="TreeGrafter"/>
</dbReference>
<accession>A0A9W6CNT7</accession>
<dbReference type="Pfam" id="PF00491">
    <property type="entry name" value="Arginase"/>
    <property type="match status" value="1"/>
</dbReference>
<dbReference type="GO" id="GO:0005737">
    <property type="term" value="C:cytoplasm"/>
    <property type="evidence" value="ECO:0007669"/>
    <property type="project" value="TreeGrafter"/>
</dbReference>
<protein>
    <submittedName>
        <fullName evidence="5">Arginase</fullName>
    </submittedName>
</protein>
<evidence type="ECO:0000256" key="3">
    <source>
        <dbReference type="ARBA" id="ARBA00023211"/>
    </source>
</evidence>
<comment type="caution">
    <text evidence="5">The sequence shown here is derived from an EMBL/GenBank/DDBJ whole genome shotgun (WGS) entry which is preliminary data.</text>
</comment>
<name>A0A9W6CNT7_9MICO</name>
<evidence type="ECO:0000256" key="2">
    <source>
        <dbReference type="ARBA" id="ARBA00022801"/>
    </source>
</evidence>
<dbReference type="GO" id="GO:0030145">
    <property type="term" value="F:manganese ion binding"/>
    <property type="evidence" value="ECO:0007669"/>
    <property type="project" value="TreeGrafter"/>
</dbReference>